<dbReference type="EMBL" id="NXDM01000008">
    <property type="protein sequence ID" value="PCK81228.1"/>
    <property type="molecule type" value="Genomic_DNA"/>
</dbReference>
<evidence type="ECO:0000259" key="1">
    <source>
        <dbReference type="Pfam" id="PF13392"/>
    </source>
</evidence>
<proteinExistence type="predicted"/>
<dbReference type="Gene3D" id="3.90.75.20">
    <property type="match status" value="1"/>
</dbReference>
<gene>
    <name evidence="2" type="ORF">CPT34_11130</name>
</gene>
<evidence type="ECO:0000313" key="3">
    <source>
        <dbReference type="Proteomes" id="UP000218807"/>
    </source>
</evidence>
<reference evidence="2 3" key="1">
    <citation type="submission" date="2017-09" db="EMBL/GenBank/DDBJ databases">
        <title>Comparative genomics of rhizobia isolated from Phaseolus vulgaris in China.</title>
        <authorList>
            <person name="Tong W."/>
        </authorList>
    </citation>
    <scope>NUCLEOTIDE SEQUENCE [LARGE SCALE GENOMIC DNA]</scope>
    <source>
        <strain evidence="2 3">L101</strain>
    </source>
</reference>
<protein>
    <recommendedName>
        <fullName evidence="1">HNH nuclease domain-containing protein</fullName>
    </recommendedName>
</protein>
<feature type="domain" description="HNH nuclease" evidence="1">
    <location>
        <begin position="75"/>
        <end position="118"/>
    </location>
</feature>
<dbReference type="Proteomes" id="UP000218807">
    <property type="component" value="Unassembled WGS sequence"/>
</dbReference>
<dbReference type="SUPFAM" id="SSF54060">
    <property type="entry name" value="His-Me finger endonucleases"/>
    <property type="match status" value="1"/>
</dbReference>
<comment type="caution">
    <text evidence="2">The sequence shown here is derived from an EMBL/GenBank/DDBJ whole genome shotgun (WGS) entry which is preliminary data.</text>
</comment>
<dbReference type="InterPro" id="IPR003615">
    <property type="entry name" value="HNH_nuc"/>
</dbReference>
<dbReference type="Pfam" id="PF13392">
    <property type="entry name" value="HNH_3"/>
    <property type="match status" value="1"/>
</dbReference>
<dbReference type="RefSeq" id="WP_096762790.1">
    <property type="nucleotide sequence ID" value="NZ_NXDM01000008.1"/>
</dbReference>
<name>A0A2A5KVZ5_9HYPH</name>
<dbReference type="AlphaFoldDB" id="A0A2A5KVZ5"/>
<sequence length="187" mass="20913">MAEWKTIEVKGFSFSVCDDGTIVRPRRETSYEVVRRGKHQKVEAVFAERRLSPCKNRVGYLEVATRGDGRPHKFAVHRLVAQAFAPGYSPDLHVNHINGDKTDNRVENLEWVTKGENTKHAWRNNLIPLVGESHPGSKLTNKRVSYIKKLLQTGVSASSAAVVAGVSVRMICKIRDGKAWSHIEAAK</sequence>
<evidence type="ECO:0000313" key="2">
    <source>
        <dbReference type="EMBL" id="PCK81228.1"/>
    </source>
</evidence>
<accession>A0A2A5KVZ5</accession>
<organism evidence="2 3">
    <name type="scientific">Rhizobium sophoriradicis</name>
    <dbReference type="NCBI Taxonomy" id="1535245"/>
    <lineage>
        <taxon>Bacteria</taxon>
        <taxon>Pseudomonadati</taxon>
        <taxon>Pseudomonadota</taxon>
        <taxon>Alphaproteobacteria</taxon>
        <taxon>Hyphomicrobiales</taxon>
        <taxon>Rhizobiaceae</taxon>
        <taxon>Rhizobium/Agrobacterium group</taxon>
        <taxon>Rhizobium</taxon>
    </lineage>
</organism>
<keyword evidence="3" id="KW-1185">Reference proteome</keyword>
<dbReference type="InterPro" id="IPR044925">
    <property type="entry name" value="His-Me_finger_sf"/>
</dbReference>